<dbReference type="PROSITE" id="PS01186">
    <property type="entry name" value="EGF_2"/>
    <property type="match status" value="14"/>
</dbReference>
<keyword evidence="2 3" id="KW-1015">Disulfide bond</keyword>
<dbReference type="Proteomes" id="UP000694865">
    <property type="component" value="Unplaced"/>
</dbReference>
<feature type="disulfide bond" evidence="3">
    <location>
        <begin position="698"/>
        <end position="707"/>
    </location>
</feature>
<gene>
    <name evidence="8" type="primary">LOC102803714</name>
</gene>
<dbReference type="PROSITE" id="PS00022">
    <property type="entry name" value="EGF_1"/>
    <property type="match status" value="15"/>
</dbReference>
<feature type="domain" description="EGF-like" evidence="6">
    <location>
        <begin position="677"/>
        <end position="708"/>
    </location>
</feature>
<dbReference type="InterPro" id="IPR050969">
    <property type="entry name" value="Dev_Signal_Modulators"/>
</dbReference>
<protein>
    <submittedName>
        <fullName evidence="8">Neurogenic locus notch homolog protein 2-like isoform X1</fullName>
    </submittedName>
</protein>
<evidence type="ECO:0000256" key="3">
    <source>
        <dbReference type="PROSITE-ProRule" id="PRU00076"/>
    </source>
</evidence>
<feature type="disulfide bond" evidence="3">
    <location>
        <begin position="930"/>
        <end position="939"/>
    </location>
</feature>
<dbReference type="GeneID" id="102803714"/>
<proteinExistence type="predicted"/>
<feature type="disulfide bond" evidence="3">
    <location>
        <begin position="888"/>
        <end position="897"/>
    </location>
</feature>
<feature type="domain" description="EGF-like" evidence="6">
    <location>
        <begin position="900"/>
        <end position="940"/>
    </location>
</feature>
<evidence type="ECO:0000256" key="1">
    <source>
        <dbReference type="ARBA" id="ARBA00022729"/>
    </source>
</evidence>
<feature type="region of interest" description="Disordered" evidence="4">
    <location>
        <begin position="101"/>
        <end position="126"/>
    </location>
</feature>
<feature type="disulfide bond" evidence="3">
    <location>
        <begin position="904"/>
        <end position="914"/>
    </location>
</feature>
<accession>A0ABM0MWX9</accession>
<feature type="domain" description="EGF-like" evidence="6">
    <location>
        <begin position="548"/>
        <end position="591"/>
    </location>
</feature>
<evidence type="ECO:0000313" key="7">
    <source>
        <dbReference type="Proteomes" id="UP000694865"/>
    </source>
</evidence>
<feature type="disulfide bond" evidence="3">
    <location>
        <begin position="781"/>
        <end position="790"/>
    </location>
</feature>
<keyword evidence="1 5" id="KW-0732">Signal</keyword>
<feature type="domain" description="EGF-like" evidence="6">
    <location>
        <begin position="855"/>
        <end position="898"/>
    </location>
</feature>
<feature type="disulfide bond" evidence="3">
    <location>
        <begin position="212"/>
        <end position="222"/>
    </location>
</feature>
<dbReference type="PANTHER" id="PTHR14949">
    <property type="entry name" value="EGF-LIKE-DOMAIN, MULTIPLE 7, 8"/>
    <property type="match status" value="1"/>
</dbReference>
<feature type="domain" description="EGF-like" evidence="6">
    <location>
        <begin position="718"/>
        <end position="749"/>
    </location>
</feature>
<sequence length="1088" mass="120217">MLVHWILFAVLVPLEISTLSKTEHVKLALRNVVGSEKHLSHGQSVEDVQHRRVSAWTGLRIFAHRSFTENTKNELDSEVHHGYVLKDKGVLSKMLPEDMSGPTIDKSSYETTEMTHSKTEKRSSTKRTISTLAQLLTRTPVKEEYKQLKLKIKTLKNRDLARKCTEVPLSNCGNCDNDGTCRQHNWYDNVYFCECQEPYYGDHCEFVDYSWCENECQNGGTCETMVNNDAGEVYHQCVCDSLRYYGDFCQYGMDCTSPGCECLNGGYCHVDYDAEGVLYSFCICNWLFYGGDHCQDLVGDMVTEQMANDVYSACADDCEHGWCDESDTCQCDNGYSGINCEIGNGNDVFTTPDVDVIGATTEQANIIANIVSSSCAEDCVHGSCDESGICKCDDGYSGMYCLIDDYTVCLATCQHGLCDINGVCICHVGFNGNNCEHITDEMSVVTDESALAGNGAITIQVVDFDDATTEQAIILEHYVSSAVSSLCAGLCEHGWCDEFHNCKCDAGYSGNYCEIENSCAATCVSGLCDESGLCVCFEGYYGVHCDDKDQFCHTGRPCSNGGTCHSVFVGDGKIFDSYCQCAGAYLGHHCDEDCFATCEHGLCDVYGACVCDEGYHGDKCEHIAEVSVQSEESDATAECGQLCQNGTCNEYGECICEYGYHGSYCENKDVSINTVDESAECGQLCQNGTCNEYGECICEYGYHGSYCENEDVSINAVDESECGQLCQNGTCNEYGECTCEYGYHGSYCENKDVSMNTVDESAECGQLCQNGTCNEYGECICQYGYHGKYCENEDVSINTVDESDSECMAQQVNDMLCGGCNTGTCLNYICCNSEPSCYCMWPYDGLHCEIDMDDVPSSCKLENCNDHGDCIVNKYHQYRIGPEYLCDCKYPFTGSRCQIKADDCHGNCSEHGVCKSYKDENKNSIAVCECDFGYEGSYCQVGKDLRATQHDDCPCQNGGMCYKDPIYEVEYCICASPFEGPLCERDISCDSCQNGGSCVEHDIVNPTGSETQITKLCECVYPYMGTHCEIDGDCTKYNICKNGGTCVTCNANEYHYCECPLPYFGEFCQESLNDYMLNGSDLQNTMED</sequence>
<dbReference type="Gene3D" id="2.10.25.10">
    <property type="entry name" value="Laminin"/>
    <property type="match status" value="12"/>
</dbReference>
<evidence type="ECO:0000256" key="5">
    <source>
        <dbReference type="SAM" id="SignalP"/>
    </source>
</evidence>
<name>A0ABM0MWX9_SACKO</name>
<feature type="disulfide bond" evidence="3">
    <location>
        <begin position="1040"/>
        <end position="1057"/>
    </location>
</feature>
<dbReference type="InterPro" id="IPR000742">
    <property type="entry name" value="EGF"/>
</dbReference>
<feature type="domain" description="EGF-like" evidence="6">
    <location>
        <begin position="1030"/>
        <end position="1069"/>
    </location>
</feature>
<feature type="chain" id="PRO_5046571448" evidence="5">
    <location>
        <begin position="23"/>
        <end position="1088"/>
    </location>
</feature>
<feature type="disulfide bond" evidence="3">
    <location>
        <begin position="581"/>
        <end position="590"/>
    </location>
</feature>
<feature type="domain" description="EGF-like" evidence="6">
    <location>
        <begin position="168"/>
        <end position="205"/>
    </location>
</feature>
<feature type="disulfide bond" evidence="3">
    <location>
        <begin position="955"/>
        <end position="972"/>
    </location>
</feature>
<feature type="disulfide bond" evidence="3">
    <location>
        <begin position="739"/>
        <end position="748"/>
    </location>
</feature>
<feature type="domain" description="EGF-like" evidence="6">
    <location>
        <begin position="760"/>
        <end position="791"/>
    </location>
</feature>
<organism evidence="7 8">
    <name type="scientific">Saccoglossus kowalevskii</name>
    <name type="common">Acorn worm</name>
    <dbReference type="NCBI Taxonomy" id="10224"/>
    <lineage>
        <taxon>Eukaryota</taxon>
        <taxon>Metazoa</taxon>
        <taxon>Hemichordata</taxon>
        <taxon>Enteropneusta</taxon>
        <taxon>Harrimaniidae</taxon>
        <taxon>Saccoglossus</taxon>
    </lineage>
</organism>
<evidence type="ECO:0000256" key="2">
    <source>
        <dbReference type="ARBA" id="ARBA00023157"/>
    </source>
</evidence>
<dbReference type="PANTHER" id="PTHR14949:SF56">
    <property type="entry name" value="EGF-LIKE-DOMAIN, MULTIPLE 7"/>
    <property type="match status" value="1"/>
</dbReference>
<comment type="caution">
    <text evidence="3">Lacks conserved residue(s) required for the propagation of feature annotation.</text>
</comment>
<feature type="domain" description="EGF-like" evidence="6">
    <location>
        <begin position="949"/>
        <end position="984"/>
    </location>
</feature>
<evidence type="ECO:0000259" key="6">
    <source>
        <dbReference type="PROSITE" id="PS50026"/>
    </source>
</evidence>
<feature type="compositionally biased region" description="Basic and acidic residues" evidence="4">
    <location>
        <begin position="113"/>
        <end position="123"/>
    </location>
</feature>
<dbReference type="SMART" id="SM00181">
    <property type="entry name" value="EGF"/>
    <property type="match status" value="19"/>
</dbReference>
<feature type="disulfide bond" evidence="3">
    <location>
        <begin position="656"/>
        <end position="665"/>
    </location>
</feature>
<keyword evidence="3" id="KW-0245">EGF-like domain</keyword>
<reference evidence="8" key="1">
    <citation type="submission" date="2025-08" db="UniProtKB">
        <authorList>
            <consortium name="RefSeq"/>
        </authorList>
    </citation>
    <scope>IDENTIFICATION</scope>
    <source>
        <tissue evidence="8">Testes</tissue>
    </source>
</reference>
<feature type="disulfide bond" evidence="3">
    <location>
        <begin position="195"/>
        <end position="204"/>
    </location>
</feature>
<feature type="domain" description="EGF-like" evidence="6">
    <location>
        <begin position="208"/>
        <end position="250"/>
    </location>
</feature>
<feature type="domain" description="EGF-like" evidence="6">
    <location>
        <begin position="635"/>
        <end position="666"/>
    </location>
</feature>
<dbReference type="RefSeq" id="XP_006824520.1">
    <property type="nucleotide sequence ID" value="XM_006824457.1"/>
</dbReference>
<feature type="signal peptide" evidence="5">
    <location>
        <begin position="1"/>
        <end position="22"/>
    </location>
</feature>
<feature type="disulfide bond" evidence="3">
    <location>
        <begin position="974"/>
        <end position="983"/>
    </location>
</feature>
<dbReference type="PROSITE" id="PS50026">
    <property type="entry name" value="EGF_3"/>
    <property type="match status" value="11"/>
</dbReference>
<evidence type="ECO:0000256" key="4">
    <source>
        <dbReference type="SAM" id="MobiDB-lite"/>
    </source>
</evidence>
<dbReference type="SUPFAM" id="SSF57196">
    <property type="entry name" value="EGF/Laminin"/>
    <property type="match status" value="3"/>
</dbReference>
<evidence type="ECO:0000313" key="8">
    <source>
        <dbReference type="RefSeq" id="XP_006824520.1"/>
    </source>
</evidence>
<keyword evidence="7" id="KW-1185">Reference proteome</keyword>
<feature type="disulfide bond" evidence="3">
    <location>
        <begin position="1059"/>
        <end position="1068"/>
    </location>
</feature>